<dbReference type="GO" id="GO:0005829">
    <property type="term" value="C:cytosol"/>
    <property type="evidence" value="ECO:0007669"/>
    <property type="project" value="TreeGrafter"/>
</dbReference>
<keyword evidence="7" id="KW-0963">Cytoplasm</keyword>
<comment type="subcellular location">
    <subcellularLocation>
        <location evidence="3">Cytoplasm</location>
    </subcellularLocation>
</comment>
<dbReference type="Proteomes" id="UP000228380">
    <property type="component" value="Chromosome 9"/>
</dbReference>
<feature type="compositionally biased region" description="Polar residues" evidence="16">
    <location>
        <begin position="945"/>
        <end position="959"/>
    </location>
</feature>
<feature type="region of interest" description="Disordered" evidence="16">
    <location>
        <begin position="452"/>
        <end position="477"/>
    </location>
</feature>
<evidence type="ECO:0000256" key="15">
    <source>
        <dbReference type="PROSITE-ProRule" id="PRU10112"/>
    </source>
</evidence>
<evidence type="ECO:0000256" key="5">
    <source>
        <dbReference type="ARBA" id="ARBA00011881"/>
    </source>
</evidence>
<dbReference type="OrthoDB" id="10054774at2759"/>
<dbReference type="GO" id="GO:0006099">
    <property type="term" value="P:tricarboxylic acid cycle"/>
    <property type="evidence" value="ECO:0007669"/>
    <property type="project" value="InterPro"/>
</dbReference>
<dbReference type="PROSITE" id="PS00781">
    <property type="entry name" value="PEPCASE_1"/>
    <property type="match status" value="1"/>
</dbReference>
<evidence type="ECO:0000256" key="8">
    <source>
        <dbReference type="ARBA" id="ARBA00022531"/>
    </source>
</evidence>
<keyword evidence="12" id="KW-0120">Carbon dioxide fixation</keyword>
<evidence type="ECO:0000256" key="11">
    <source>
        <dbReference type="ARBA" id="ARBA00023239"/>
    </source>
</evidence>
<keyword evidence="18" id="KW-1185">Reference proteome</keyword>
<evidence type="ECO:0000256" key="7">
    <source>
        <dbReference type="ARBA" id="ARBA00022490"/>
    </source>
</evidence>
<comment type="catalytic activity">
    <reaction evidence="13">
        <text>oxaloacetate + phosphate = phosphoenolpyruvate + hydrogencarbonate</text>
        <dbReference type="Rhea" id="RHEA:28370"/>
        <dbReference type="ChEBI" id="CHEBI:16452"/>
        <dbReference type="ChEBI" id="CHEBI:17544"/>
        <dbReference type="ChEBI" id="CHEBI:43474"/>
        <dbReference type="ChEBI" id="CHEBI:58702"/>
        <dbReference type="EC" id="4.1.1.31"/>
    </reaction>
</comment>
<dbReference type="PROSITE" id="PS00393">
    <property type="entry name" value="PEPCASE_2"/>
    <property type="match status" value="1"/>
</dbReference>
<evidence type="ECO:0000313" key="19">
    <source>
        <dbReference type="RefSeq" id="XP_038986527.1"/>
    </source>
</evidence>
<dbReference type="HAMAP" id="MF_00595">
    <property type="entry name" value="PEPcase_type1"/>
    <property type="match status" value="1"/>
</dbReference>
<accession>A0A8B9ALH2</accession>
<dbReference type="PANTHER" id="PTHR30523:SF33">
    <property type="entry name" value="PHOSPHOENOLPYRUVATE CARBOXYLASE 3"/>
    <property type="match status" value="1"/>
</dbReference>
<dbReference type="EC" id="4.1.1.31" evidence="6"/>
<organism evidence="18 19">
    <name type="scientific">Phoenix dactylifera</name>
    <name type="common">Date palm</name>
    <dbReference type="NCBI Taxonomy" id="42345"/>
    <lineage>
        <taxon>Eukaryota</taxon>
        <taxon>Viridiplantae</taxon>
        <taxon>Streptophyta</taxon>
        <taxon>Embryophyta</taxon>
        <taxon>Tracheophyta</taxon>
        <taxon>Spermatophyta</taxon>
        <taxon>Magnoliopsida</taxon>
        <taxon>Liliopsida</taxon>
        <taxon>Arecaceae</taxon>
        <taxon>Coryphoideae</taxon>
        <taxon>Phoeniceae</taxon>
        <taxon>Phoenix</taxon>
    </lineage>
</organism>
<keyword evidence="8" id="KW-0602">Photosynthesis</keyword>
<gene>
    <name evidence="19" type="primary">LOC103701209</name>
</gene>
<dbReference type="GeneID" id="103701209"/>
<feature type="compositionally biased region" description="Polar residues" evidence="16">
    <location>
        <begin position="461"/>
        <end position="477"/>
    </location>
</feature>
<feature type="active site" evidence="14">
    <location>
        <position position="1629"/>
    </location>
</feature>
<comment type="similarity">
    <text evidence="4">Belongs to the PEPCase type 1 family.</text>
</comment>
<dbReference type="FunFam" id="1.20.1440.90:FF:000001">
    <property type="entry name" value="Phosphoenolpyruvate carboxylase 1"/>
    <property type="match status" value="1"/>
</dbReference>
<feature type="active site" evidence="15">
    <location>
        <position position="2057"/>
    </location>
</feature>
<dbReference type="InterPro" id="IPR015813">
    <property type="entry name" value="Pyrv/PenolPyrv_kinase-like_dom"/>
</dbReference>
<dbReference type="InterPro" id="IPR022805">
    <property type="entry name" value="PEP_COase_bac/pln-type"/>
</dbReference>
<dbReference type="RefSeq" id="XP_038986527.1">
    <property type="nucleotide sequence ID" value="XM_039130599.1"/>
</dbReference>
<feature type="compositionally biased region" description="Polar residues" evidence="16">
    <location>
        <begin position="1245"/>
        <end position="1254"/>
    </location>
</feature>
<name>A0A8B9ALH2_PHODC</name>
<feature type="compositionally biased region" description="Polar residues" evidence="16">
    <location>
        <begin position="377"/>
        <end position="389"/>
    </location>
</feature>
<evidence type="ECO:0000256" key="3">
    <source>
        <dbReference type="ARBA" id="ARBA00004496"/>
    </source>
</evidence>
<feature type="region of interest" description="Disordered" evidence="16">
    <location>
        <begin position="923"/>
        <end position="992"/>
    </location>
</feature>
<dbReference type="NCBIfam" id="NF000584">
    <property type="entry name" value="PRK00009.1"/>
    <property type="match status" value="1"/>
</dbReference>
<dbReference type="PROSITE" id="PS51082">
    <property type="entry name" value="WH2"/>
    <property type="match status" value="1"/>
</dbReference>
<sequence length="2422" mass="270279">MPLVRFEVRNEYGLGDPELYRGSAKKEDSKALLDGVAVAGLVGILRQLGDLAELAADVFHDLHEQVTATAGRGRKMLTRVKNIEAALPSLEKAIQGPTSHIHFAYVAGCDWHAHLQNEQSHLLFNELPPFMMDSYEECRDPPRLYLLDKFDNAGAGACLKRYSDPSYFRRVWVLSESDKGEHAQKEKKALKFKAPNRLLGGTGWDGPTNGREKKREREKGERGREEDGGGRRPGQEAEESSVEELATERNRGPSRGARRSVLRAARWPLSAGLHIPLSSSLSLSLPPLLALSFPLFPFPFSPLATYFFFIAGTVLIRRLEYPSYSKEKESPCPCGSAHGRTFFRKGSHLRNGEVHAAYISRHNNSLASILRFASPSTGAESSSTENISTPDIRLNPELAGESRPFGSEIRSNYVEQVSDTNHSVVPVVQEYDSLSDFELHIKQSGACASVLHDEPNGDVADSNSQHDSLQGQSVDKSSSVTWDEKIEIVKSTSPISCDHIIADKVQDSESLPVNSEPPKMDHTEIEVSEQEDILFDIAKVPVSLSGVNHIDEVTSETDNYMDALNTLESEADTEAECQTKREVNSVSNFHSQGMESGTGKIPVTAGKNPDSCDNESLNASDGLLNQVVSPKFSNLVSSNSLEFVQSPHMTDYASNLECSVANDFSENNYHNITRRNGFEGIGNDLYLDSGIPSLQTRLGSEAPVETSISQHSPSVDTADMSSIKLWTNAGLFGFEPSKPPDLGIPNTASQNIVSDSKSCACDFSSDAEKTKLHAHGLVSKSDTLDMPNESISNGFSSMKEMDGTLSTSYSLVQSNLSGDHMFVEAYNVVQQHDATNCSPSFKAYLHGDRPIKQMSSCSPSFTSIYALPDEPDLTRNNGLAPEAERSATCNIESQCSEAGQSTNIISSSFTGLAQRFLGNTLRKASHTTSTGTMNAEGRKSEESCLPSNHQKAPTGVESQDSNEENSKEKIGHGSLKKSISSTSHYSEQSSPPLEHMKISFHPMNGLESKLKLEFPNGNLHESIEDLMFPSFQLLPEPAVPLPDSGSDSDDDTFCRSCPYSSEDLLSPRSYSNSELWEQEERNGCKDHELFGDSHGISSSTTSISSYMRFEQLNHSSKDTVNGLGTLEAEKGIVSFQSHSIVDLPGLESVISLKNQQEGRFIFLSDDPVISTLQSSDQLPPPPPLPPMQWRITKPSIASGEDRDANAVARVNQFDALQDPKFATQQQEQSAPKPPSISAVIAPHPQKNTQDQQKLNGHKESNHVANNKELREELLHHIRDKHDQQKLNGHKRLENENASNKDLDEREELLLQIRNKTFNLRRTTTSKPTIVSQPTTNVNVSAILEKANAIRQAFVGGDEGGDDDNWSDGSDSYPGAEIWSVLMYHKLLLPSSVNGRTANPSKTNAQSRSRLAGRVVLELCQIVHELLETVRLIIPSEGERGIESVAECRTNAHRRVRDMSKNSLERHASVDAQLRLLAPGKVSEDDMLVEYDALLLDRFLDILQDLHGENIRETVQECYELSAEYGRKQDLKKLDELGNELTSLDPGDSIVVASSFSHMLNLANLAEEVQIAHRRRIKLKKGDFADENSAPTESDIEETLKRLVVQLKKSPQEVFDALKKQTVDLVFTAHPTQSIRRSLLQKHARIRNCLAQLNAKDITPDDKQELDEALQREIQAAFRTDEIRRTPPTPQDEMRAGMSYFHETIWKGVPKFLRHVDTALKNIGINERVPYNAPLIQFSSWMGGDRDGNPRVTPEVTRDVCLLARLMAANLYYSQIEDLMFELSMWRCSDELRVRANELHQSSKKDAKHYIEFWKQIPPNEPYRVILGDVRDKLYNTRERSRHLLSNGFSDIPEEATFTNVEQFLEPLELCYRSLCSCGDRPIADGSLLDFLRQVSIFGLSLVRLDIRQESDRHTDVIDAITRHLGIGSYRDWPEEQRQEWLLSELRGKRPLFGPDLPQTEEIADVLDTFHVIAELPDDNFGAYIISMATAPSDVLAVELLQRECRVKKPLRVVPLFEKLADLEAAPAALARLFSIDWYRNQINGKQEVMIGYSDSGKDAGRLSAAWQLYKAQEELIKVAKQFGVKLTMFHGRGGTVGRGGGPTHLAILSQPPDTIDGSLRVTVQGEVIEQSFGEEHLCFRTLQRFTVATLEHGMRPPISPKPEWRLLMDEMALVATKEYRSIVFQEPRFVEYFRLATPELEYGRMNIGSRPSKRKPSGGIESLRAIPWIFAWTQTRFHLPVWLGFGAAFQHVMEKDIRNLHMLQEMYNGWPFFRVTIDLVEMVFAKGDPGIAALYDKLLVSEDLWPFGERLRTNYEETKHLLLQVAGHKDLLEGNPYLKQRLCLRDSYITTLNVCQACTLKRIRDPSLHVNMRPHLSKEIMDSGKPASELVRLNPTSEYAPGLEDTLILTMKGIAAGMQNTG</sequence>
<reference evidence="19" key="2">
    <citation type="submission" date="2025-08" db="UniProtKB">
        <authorList>
            <consortium name="RefSeq"/>
        </authorList>
    </citation>
    <scope>IDENTIFICATION</scope>
    <source>
        <tissue evidence="19">Young leaves</tissue>
    </source>
</reference>
<dbReference type="InterPro" id="IPR003124">
    <property type="entry name" value="WH2_dom"/>
</dbReference>
<dbReference type="GO" id="GO:0048046">
    <property type="term" value="C:apoplast"/>
    <property type="evidence" value="ECO:0007669"/>
    <property type="project" value="TreeGrafter"/>
</dbReference>
<evidence type="ECO:0000256" key="4">
    <source>
        <dbReference type="ARBA" id="ARBA00008346"/>
    </source>
</evidence>
<feature type="region of interest" description="Disordered" evidence="16">
    <location>
        <begin position="377"/>
        <end position="398"/>
    </location>
</feature>
<feature type="region of interest" description="Disordered" evidence="16">
    <location>
        <begin position="183"/>
        <end position="258"/>
    </location>
</feature>
<proteinExistence type="inferred from homology"/>
<dbReference type="PRINTS" id="PR00150">
    <property type="entry name" value="PEPCARBXLASE"/>
</dbReference>
<dbReference type="GO" id="GO:0009507">
    <property type="term" value="C:chloroplast"/>
    <property type="evidence" value="ECO:0007669"/>
    <property type="project" value="TreeGrafter"/>
</dbReference>
<keyword evidence="10" id="KW-0460">Magnesium</keyword>
<dbReference type="GO" id="GO:0015977">
    <property type="term" value="P:carbon fixation"/>
    <property type="evidence" value="ECO:0007669"/>
    <property type="project" value="UniProtKB-KW"/>
</dbReference>
<dbReference type="PANTHER" id="PTHR30523">
    <property type="entry name" value="PHOSPHOENOLPYRUVATE CARBOXYLASE"/>
    <property type="match status" value="1"/>
</dbReference>
<comment type="function">
    <text evidence="2">Through the carboxylation of phosphoenolpyruvate (PEP) it forms oxaloacetate, a four-carbon dicarboxylic acid source for the tricarboxylic acid cycle.</text>
</comment>
<dbReference type="KEGG" id="pda:103701209"/>
<keyword evidence="9" id="KW-0021">Allosteric enzyme</keyword>
<dbReference type="SUPFAM" id="SSF51621">
    <property type="entry name" value="Phosphoenolpyruvate/pyruvate domain"/>
    <property type="match status" value="1"/>
</dbReference>
<dbReference type="InterPro" id="IPR033129">
    <property type="entry name" value="PEPCASE_His_AS"/>
</dbReference>
<evidence type="ECO:0000256" key="13">
    <source>
        <dbReference type="ARBA" id="ARBA00048995"/>
    </source>
</evidence>
<dbReference type="Gene3D" id="1.20.1440.90">
    <property type="entry name" value="Phosphoenolpyruvate/pyruvate domain"/>
    <property type="match status" value="1"/>
</dbReference>
<evidence type="ECO:0000256" key="10">
    <source>
        <dbReference type="ARBA" id="ARBA00022842"/>
    </source>
</evidence>
<evidence type="ECO:0000256" key="16">
    <source>
        <dbReference type="SAM" id="MobiDB-lite"/>
    </source>
</evidence>
<evidence type="ECO:0000313" key="18">
    <source>
        <dbReference type="Proteomes" id="UP000228380"/>
    </source>
</evidence>
<evidence type="ECO:0000256" key="1">
    <source>
        <dbReference type="ARBA" id="ARBA00001946"/>
    </source>
</evidence>
<dbReference type="GO" id="GO:0015979">
    <property type="term" value="P:photosynthesis"/>
    <property type="evidence" value="ECO:0007669"/>
    <property type="project" value="UniProtKB-KW"/>
</dbReference>
<evidence type="ECO:0000256" key="12">
    <source>
        <dbReference type="ARBA" id="ARBA00023300"/>
    </source>
</evidence>
<dbReference type="InterPro" id="IPR021135">
    <property type="entry name" value="PEP_COase"/>
</dbReference>
<feature type="compositionally biased region" description="Polar residues" evidence="16">
    <location>
        <begin position="977"/>
        <end position="991"/>
    </location>
</feature>
<dbReference type="InterPro" id="IPR018129">
    <property type="entry name" value="PEP_COase_Lys_AS"/>
</dbReference>
<evidence type="ECO:0000256" key="9">
    <source>
        <dbReference type="ARBA" id="ARBA00022533"/>
    </source>
</evidence>
<feature type="compositionally biased region" description="Basic and acidic residues" evidence="16">
    <location>
        <begin position="210"/>
        <end position="235"/>
    </location>
</feature>
<protein>
    <recommendedName>
        <fullName evidence="6">phosphoenolpyruvate carboxylase</fullName>
        <ecNumber evidence="6">4.1.1.31</ecNumber>
    </recommendedName>
</protein>
<comment type="cofactor">
    <cofactor evidence="1">
        <name>Mg(2+)</name>
        <dbReference type="ChEBI" id="CHEBI:18420"/>
    </cofactor>
</comment>
<evidence type="ECO:0000259" key="17">
    <source>
        <dbReference type="PROSITE" id="PS51082"/>
    </source>
</evidence>
<dbReference type="Gene3D" id="1.20.5.340">
    <property type="match status" value="1"/>
</dbReference>
<dbReference type="GO" id="GO:0003779">
    <property type="term" value="F:actin binding"/>
    <property type="evidence" value="ECO:0007669"/>
    <property type="project" value="InterPro"/>
</dbReference>
<comment type="subunit">
    <text evidence="5">Homotetramer.</text>
</comment>
<dbReference type="Gene3D" id="6.10.280.150">
    <property type="match status" value="2"/>
</dbReference>
<reference evidence="18" key="1">
    <citation type="journal article" date="2019" name="Nat. Commun.">
        <title>Genome-wide association mapping of date palm fruit traits.</title>
        <authorList>
            <person name="Hazzouri K.M."/>
            <person name="Gros-Balthazard M."/>
            <person name="Flowers J.M."/>
            <person name="Copetti D."/>
            <person name="Lemansour A."/>
            <person name="Lebrun M."/>
            <person name="Masmoudi K."/>
            <person name="Ferrand S."/>
            <person name="Dhar M.I."/>
            <person name="Fresquez Z.A."/>
            <person name="Rosas U."/>
            <person name="Zhang J."/>
            <person name="Talag J."/>
            <person name="Lee S."/>
            <person name="Kudrna D."/>
            <person name="Powell R.F."/>
            <person name="Leitch I.J."/>
            <person name="Krueger R.R."/>
            <person name="Wing R.A."/>
            <person name="Amiri K.M.A."/>
            <person name="Purugganan M.D."/>
        </authorList>
    </citation>
    <scope>NUCLEOTIDE SEQUENCE [LARGE SCALE GENOMIC DNA]</scope>
    <source>
        <strain evidence="18">cv. Khalas</strain>
    </source>
</reference>
<evidence type="ECO:0000256" key="2">
    <source>
        <dbReference type="ARBA" id="ARBA00003774"/>
    </source>
</evidence>
<keyword evidence="11" id="KW-0456">Lyase</keyword>
<dbReference type="GO" id="GO:0048366">
    <property type="term" value="P:leaf development"/>
    <property type="evidence" value="ECO:0007669"/>
    <property type="project" value="TreeGrafter"/>
</dbReference>
<evidence type="ECO:0000256" key="14">
    <source>
        <dbReference type="PROSITE-ProRule" id="PRU10111"/>
    </source>
</evidence>
<dbReference type="Pfam" id="PF00311">
    <property type="entry name" value="PEPcase"/>
    <property type="match status" value="1"/>
</dbReference>
<feature type="region of interest" description="Disordered" evidence="16">
    <location>
        <begin position="1221"/>
        <end position="1263"/>
    </location>
</feature>
<dbReference type="GO" id="GO:0008964">
    <property type="term" value="F:phosphoenolpyruvate carboxylase activity"/>
    <property type="evidence" value="ECO:0007669"/>
    <property type="project" value="UniProtKB-EC"/>
</dbReference>
<feature type="domain" description="WH2" evidence="17">
    <location>
        <begin position="1304"/>
        <end position="1322"/>
    </location>
</feature>
<evidence type="ECO:0000256" key="6">
    <source>
        <dbReference type="ARBA" id="ARBA00012305"/>
    </source>
</evidence>